<organism evidence="1 2">
    <name type="scientific">Elysia marginata</name>
    <dbReference type="NCBI Taxonomy" id="1093978"/>
    <lineage>
        <taxon>Eukaryota</taxon>
        <taxon>Metazoa</taxon>
        <taxon>Spiralia</taxon>
        <taxon>Lophotrochozoa</taxon>
        <taxon>Mollusca</taxon>
        <taxon>Gastropoda</taxon>
        <taxon>Heterobranchia</taxon>
        <taxon>Euthyneura</taxon>
        <taxon>Panpulmonata</taxon>
        <taxon>Sacoglossa</taxon>
        <taxon>Placobranchoidea</taxon>
        <taxon>Plakobranchidae</taxon>
        <taxon>Elysia</taxon>
    </lineage>
</organism>
<dbReference type="Proteomes" id="UP000762676">
    <property type="component" value="Unassembled WGS sequence"/>
</dbReference>
<protein>
    <recommendedName>
        <fullName evidence="3">MATH domain-containing protein</fullName>
    </recommendedName>
</protein>
<proteinExistence type="predicted"/>
<evidence type="ECO:0008006" key="3">
    <source>
        <dbReference type="Google" id="ProtNLM"/>
    </source>
</evidence>
<dbReference type="EMBL" id="BMAT01011936">
    <property type="protein sequence ID" value="GFR82273.1"/>
    <property type="molecule type" value="Genomic_DNA"/>
</dbReference>
<sequence>MLWEVSTSSTENNQHHAIQALIQFHSDVTPTRITRPGWVISVTLHCPGSSMETMRQATDRYDVMPAAGCNWGRIIYLEINTGVDAVGGLLMRLDQVALDCSVICDEKWPIDAGQLIWGSYFCLDPMKSSSLTHGPHFSACYTGNIRKCKVTFGFFSSIVSSYP</sequence>
<dbReference type="AlphaFoldDB" id="A0AAV4G9N6"/>
<evidence type="ECO:0000313" key="2">
    <source>
        <dbReference type="Proteomes" id="UP000762676"/>
    </source>
</evidence>
<comment type="caution">
    <text evidence="1">The sequence shown here is derived from an EMBL/GenBank/DDBJ whole genome shotgun (WGS) entry which is preliminary data.</text>
</comment>
<accession>A0AAV4G9N6</accession>
<gene>
    <name evidence="1" type="ORF">ElyMa_005946400</name>
</gene>
<evidence type="ECO:0000313" key="1">
    <source>
        <dbReference type="EMBL" id="GFR82273.1"/>
    </source>
</evidence>
<name>A0AAV4G9N6_9GAST</name>
<reference evidence="1 2" key="1">
    <citation type="journal article" date="2021" name="Elife">
        <title>Chloroplast acquisition without the gene transfer in kleptoplastic sea slugs, Plakobranchus ocellatus.</title>
        <authorList>
            <person name="Maeda T."/>
            <person name="Takahashi S."/>
            <person name="Yoshida T."/>
            <person name="Shimamura S."/>
            <person name="Takaki Y."/>
            <person name="Nagai Y."/>
            <person name="Toyoda A."/>
            <person name="Suzuki Y."/>
            <person name="Arimoto A."/>
            <person name="Ishii H."/>
            <person name="Satoh N."/>
            <person name="Nishiyama T."/>
            <person name="Hasebe M."/>
            <person name="Maruyama T."/>
            <person name="Minagawa J."/>
            <person name="Obokata J."/>
            <person name="Shigenobu S."/>
        </authorList>
    </citation>
    <scope>NUCLEOTIDE SEQUENCE [LARGE SCALE GENOMIC DNA]</scope>
</reference>
<keyword evidence="2" id="KW-1185">Reference proteome</keyword>